<keyword evidence="2" id="KW-1185">Reference proteome</keyword>
<evidence type="ECO:0000313" key="1">
    <source>
        <dbReference type="EMBL" id="OBZ68479.1"/>
    </source>
</evidence>
<evidence type="ECO:0000313" key="2">
    <source>
        <dbReference type="Proteomes" id="UP000092993"/>
    </source>
</evidence>
<comment type="caution">
    <text evidence="1">The sequence shown here is derived from an EMBL/GenBank/DDBJ whole genome shotgun (WGS) entry which is preliminary data.</text>
</comment>
<sequence length="268" mass="30651">MAYDSEHPTHGLATASDTLFLPSILRNSRTHCHQNGSYYTRPFIFLDIWFQVQQSPSYLTTGGGLGVYARRYLENAELLYLELRDWLVPTKYRCVRYLRLLGEGRYEIFKEAFLRKVSSQNTVRRAQTAISSTSTQCPGPGFMGIETQGSNRRTFHSSSIPTMSRHYHLAQSISLHNTHCTQQLAHDFCVEGVQCSAIGRHIWPRRSWVSAPKHPAASVFAFIVQTNHKGVAISRIVRNWRAALGVIERVLRLKRHDRLVLARLVDKL</sequence>
<proteinExistence type="predicted"/>
<dbReference type="Proteomes" id="UP000092993">
    <property type="component" value="Unassembled WGS sequence"/>
</dbReference>
<organism evidence="1 2">
    <name type="scientific">Grifola frondosa</name>
    <name type="common">Maitake</name>
    <name type="synonym">Polyporus frondosus</name>
    <dbReference type="NCBI Taxonomy" id="5627"/>
    <lineage>
        <taxon>Eukaryota</taxon>
        <taxon>Fungi</taxon>
        <taxon>Dikarya</taxon>
        <taxon>Basidiomycota</taxon>
        <taxon>Agaricomycotina</taxon>
        <taxon>Agaricomycetes</taxon>
        <taxon>Polyporales</taxon>
        <taxon>Grifolaceae</taxon>
        <taxon>Grifola</taxon>
    </lineage>
</organism>
<protein>
    <submittedName>
        <fullName evidence="1">Uncharacterized protein</fullName>
    </submittedName>
</protein>
<dbReference type="AlphaFoldDB" id="A0A1C7LWT0"/>
<dbReference type="EMBL" id="LUGG01000020">
    <property type="protein sequence ID" value="OBZ68479.1"/>
    <property type="molecule type" value="Genomic_DNA"/>
</dbReference>
<accession>A0A1C7LWT0</accession>
<gene>
    <name evidence="1" type="ORF">A0H81_11444</name>
</gene>
<name>A0A1C7LWT0_GRIFR</name>
<reference evidence="1 2" key="1">
    <citation type="submission" date="2016-03" db="EMBL/GenBank/DDBJ databases">
        <title>Whole genome sequencing of Grifola frondosa 9006-11.</title>
        <authorList>
            <person name="Min B."/>
            <person name="Park H."/>
            <person name="Kim J.-G."/>
            <person name="Cho H."/>
            <person name="Oh Y.-L."/>
            <person name="Kong W.-S."/>
            <person name="Choi I.-G."/>
        </authorList>
    </citation>
    <scope>NUCLEOTIDE SEQUENCE [LARGE SCALE GENOMIC DNA]</scope>
    <source>
        <strain evidence="1 2">9006-11</strain>
    </source>
</reference>